<reference evidence="2 3" key="1">
    <citation type="journal article" date="2011" name="EMBO J.">
        <title>Structural diversity of bacterial flagellar motors.</title>
        <authorList>
            <person name="Chen S."/>
            <person name="Beeby M."/>
            <person name="Murphy G.E."/>
            <person name="Leadbetter J.R."/>
            <person name="Hendrixson D.R."/>
            <person name="Briegel A."/>
            <person name="Li Z."/>
            <person name="Shi J."/>
            <person name="Tocheva E.I."/>
            <person name="Muller A."/>
            <person name="Dobro M.J."/>
            <person name="Jensen G.J."/>
        </authorList>
    </citation>
    <scope>NUCLEOTIDE SEQUENCE [LARGE SCALE GENOMIC DNA]</scope>
    <source>
        <strain evidence="2 3">DSM 6540</strain>
    </source>
</reference>
<keyword evidence="1" id="KW-1133">Transmembrane helix</keyword>
<name>F7NFZ3_9FIRM</name>
<dbReference type="RefSeq" id="WP_004573132.1">
    <property type="nucleotide sequence ID" value="NZ_AFGF01000038.1"/>
</dbReference>
<dbReference type="OrthoDB" id="9769590at2"/>
<dbReference type="PANTHER" id="PTHR38442:SF1">
    <property type="entry name" value="INNER MEMBRANE PROTEIN"/>
    <property type="match status" value="1"/>
</dbReference>
<dbReference type="STRING" id="1009370.ALO_04883"/>
<dbReference type="InterPro" id="IPR007383">
    <property type="entry name" value="DUF445"/>
</dbReference>
<gene>
    <name evidence="2" type="ORF">ALO_04883</name>
</gene>
<proteinExistence type="predicted"/>
<dbReference type="GO" id="GO:0005886">
    <property type="term" value="C:plasma membrane"/>
    <property type="evidence" value="ECO:0007669"/>
    <property type="project" value="TreeGrafter"/>
</dbReference>
<evidence type="ECO:0000313" key="3">
    <source>
        <dbReference type="Proteomes" id="UP000003240"/>
    </source>
</evidence>
<feature type="transmembrane region" description="Helical" evidence="1">
    <location>
        <begin position="35"/>
        <end position="59"/>
    </location>
</feature>
<organism evidence="2 3">
    <name type="scientific">Acetonema longum DSM 6540</name>
    <dbReference type="NCBI Taxonomy" id="1009370"/>
    <lineage>
        <taxon>Bacteria</taxon>
        <taxon>Bacillati</taxon>
        <taxon>Bacillota</taxon>
        <taxon>Negativicutes</taxon>
        <taxon>Acetonemataceae</taxon>
        <taxon>Acetonema</taxon>
    </lineage>
</organism>
<keyword evidence="1" id="KW-0812">Transmembrane</keyword>
<dbReference type="Proteomes" id="UP000003240">
    <property type="component" value="Unassembled WGS sequence"/>
</dbReference>
<dbReference type="eggNOG" id="COG2733">
    <property type="taxonomic scope" value="Bacteria"/>
</dbReference>
<keyword evidence="3" id="KW-1185">Reference proteome</keyword>
<dbReference type="EMBL" id="AFGF01000038">
    <property type="protein sequence ID" value="EGO65056.1"/>
    <property type="molecule type" value="Genomic_DNA"/>
</dbReference>
<protein>
    <recommendedName>
        <fullName evidence="4">DUF445 domain-containing protein</fullName>
    </recommendedName>
</protein>
<evidence type="ECO:0000313" key="2">
    <source>
        <dbReference type="EMBL" id="EGO65056.1"/>
    </source>
</evidence>
<dbReference type="Pfam" id="PF04286">
    <property type="entry name" value="DUF445"/>
    <property type="match status" value="1"/>
</dbReference>
<sequence>MSGKMLNQYKATAVLGVATAGYLVSLPCQHSFFGGLMASGFGAAMVGGLADWFAVSALFRRPLGIPWRTAVIPRQRRRLFDMIVQMVQAELLTKENIKRKLAEQDMPRIILTYLEERGGARLVKRMIHKLLLDILAKMDSQETGRVLGILLQREAGRIRLAPVLAQVCEWSLANGYDQRAAKYVLDELKTIVARPEMRILLTSVLREALIAYEGEKAMRQIAAALANITPERLAELAQNKLSDWLEELKQPEHPLRQRLRDRMISLAAALRTDPAVQAKLSEWQERMMARVDLAPLAARLVRDMQQRAASHPQDAVRWLKDIDEQLDRLMDCFRQDRQQQDRIGEWIRNVLEEFIDLYHKKLGNLVQARLDQFSNRDLVEFIEGRVGNDLQMIRINGSVVGGLAGMTVYLLTYWI</sequence>
<evidence type="ECO:0008006" key="4">
    <source>
        <dbReference type="Google" id="ProtNLM"/>
    </source>
</evidence>
<dbReference type="AlphaFoldDB" id="F7NFZ3"/>
<comment type="caution">
    <text evidence="2">The sequence shown here is derived from an EMBL/GenBank/DDBJ whole genome shotgun (WGS) entry which is preliminary data.</text>
</comment>
<evidence type="ECO:0000256" key="1">
    <source>
        <dbReference type="SAM" id="Phobius"/>
    </source>
</evidence>
<dbReference type="PANTHER" id="PTHR38442">
    <property type="entry name" value="INNER MEMBRANE PROTEIN-RELATED"/>
    <property type="match status" value="1"/>
</dbReference>
<keyword evidence="1" id="KW-0472">Membrane</keyword>
<accession>F7NFZ3</accession>